<keyword evidence="10" id="KW-0472">Membrane</keyword>
<dbReference type="InterPro" id="IPR055270">
    <property type="entry name" value="Glyco_tran_10_C"/>
</dbReference>
<keyword evidence="4 12" id="KW-0328">Glycosyltransferase</keyword>
<dbReference type="EMBL" id="JARKHS020016080">
    <property type="protein sequence ID" value="KAK8773915.1"/>
    <property type="molecule type" value="Genomic_DNA"/>
</dbReference>
<reference evidence="17" key="3">
    <citation type="submission" date="2024-02" db="EMBL/GenBank/DDBJ databases">
        <authorList>
            <person name="Mcdaniel E.A."/>
            <person name="Celebi F.M."/>
            <person name="Reiter T."/>
            <person name="Weiss E.C."/>
            <person name="Chou S."/>
        </authorList>
    </citation>
    <scope>NUCLEOTIDE SEQUENCE</scope>
    <source>
        <strain evidence="17">F_SG_1</strain>
        <tissue evidence="17">Salivary glands</tissue>
    </source>
</reference>
<keyword evidence="8" id="KW-1133">Transmembrane helix</keyword>
<evidence type="ECO:0000256" key="7">
    <source>
        <dbReference type="ARBA" id="ARBA00022968"/>
    </source>
</evidence>
<feature type="domain" description="Fucosyltransferase C-terminal" evidence="15">
    <location>
        <begin position="200"/>
        <end position="359"/>
    </location>
</feature>
<keyword evidence="19" id="KW-1185">Reference proteome</keyword>
<evidence type="ECO:0000256" key="12">
    <source>
        <dbReference type="RuleBase" id="RU003832"/>
    </source>
</evidence>
<comment type="similarity">
    <text evidence="3 12">Belongs to the glycosyltransferase 10 family.</text>
</comment>
<reference evidence="17" key="2">
    <citation type="submission" date="2023-03" db="EMBL/GenBank/DDBJ databases">
        <authorList>
            <person name="Thuy-Boun P."/>
        </authorList>
    </citation>
    <scope>NUCLEOTIDE SEQUENCE</scope>
    <source>
        <strain evidence="17">F_SG_1</strain>
        <tissue evidence="17">Salivary glands</tissue>
    </source>
</reference>
<evidence type="ECO:0000256" key="4">
    <source>
        <dbReference type="ARBA" id="ARBA00022676"/>
    </source>
</evidence>
<feature type="region of interest" description="Disordered" evidence="13">
    <location>
        <begin position="397"/>
        <end position="444"/>
    </location>
</feature>
<feature type="domain" description="Fucosyltransferase N-terminal" evidence="16">
    <location>
        <begin position="43"/>
        <end position="152"/>
    </location>
</feature>
<dbReference type="InterPro" id="IPR001503">
    <property type="entry name" value="Glyco_trans_10"/>
</dbReference>
<dbReference type="PANTHER" id="PTHR48438">
    <property type="entry name" value="ALPHA-(1,3)-FUCOSYLTRANSFERASE C-RELATED"/>
    <property type="match status" value="1"/>
</dbReference>
<evidence type="ECO:0000256" key="9">
    <source>
        <dbReference type="ARBA" id="ARBA00023034"/>
    </source>
</evidence>
<dbReference type="AlphaFoldDB" id="A0AAQ4EGK4"/>
<keyword evidence="7" id="KW-0735">Signal-anchor</keyword>
<keyword evidence="14" id="KW-0732">Signal</keyword>
<evidence type="ECO:0000256" key="14">
    <source>
        <dbReference type="SAM" id="SignalP"/>
    </source>
</evidence>
<evidence type="ECO:0000256" key="5">
    <source>
        <dbReference type="ARBA" id="ARBA00022679"/>
    </source>
</evidence>
<evidence type="ECO:0000256" key="1">
    <source>
        <dbReference type="ARBA" id="ARBA00004447"/>
    </source>
</evidence>
<evidence type="ECO:0000256" key="6">
    <source>
        <dbReference type="ARBA" id="ARBA00022692"/>
    </source>
</evidence>
<evidence type="ECO:0000256" key="13">
    <source>
        <dbReference type="SAM" id="MobiDB-lite"/>
    </source>
</evidence>
<protein>
    <recommendedName>
        <fullName evidence="12">Fucosyltransferase</fullName>
        <ecNumber evidence="12">2.4.1.-</ecNumber>
    </recommendedName>
</protein>
<keyword evidence="5 12" id="KW-0808">Transferase</keyword>
<dbReference type="EMBL" id="JARKHS020005875">
    <property type="protein sequence ID" value="KAK8783106.1"/>
    <property type="molecule type" value="Genomic_DNA"/>
</dbReference>
<keyword evidence="9 12" id="KW-0333">Golgi apparatus</keyword>
<evidence type="ECO:0000259" key="16">
    <source>
        <dbReference type="Pfam" id="PF17039"/>
    </source>
</evidence>
<proteinExistence type="inferred from homology"/>
<evidence type="ECO:0000256" key="8">
    <source>
        <dbReference type="ARBA" id="ARBA00022989"/>
    </source>
</evidence>
<dbReference type="EC" id="2.4.1.-" evidence="12"/>
<dbReference type="SUPFAM" id="SSF53756">
    <property type="entry name" value="UDP-Glycosyltransferase/glycogen phosphorylase"/>
    <property type="match status" value="1"/>
</dbReference>
<dbReference type="Proteomes" id="UP001321473">
    <property type="component" value="Unassembled WGS sequence"/>
</dbReference>
<feature type="chain" id="PRO_5044712290" description="Fucosyltransferase" evidence="14">
    <location>
        <begin position="22"/>
        <end position="444"/>
    </location>
</feature>
<evidence type="ECO:0000259" key="15">
    <source>
        <dbReference type="Pfam" id="PF00852"/>
    </source>
</evidence>
<evidence type="ECO:0000256" key="10">
    <source>
        <dbReference type="ARBA" id="ARBA00023136"/>
    </source>
</evidence>
<evidence type="ECO:0000313" key="18">
    <source>
        <dbReference type="EMBL" id="KAK8783106.1"/>
    </source>
</evidence>
<gene>
    <name evidence="17" type="ORF">V5799_011553</name>
    <name evidence="18" type="ORF">V5799_015551</name>
</gene>
<organism evidence="17 19">
    <name type="scientific">Amblyomma americanum</name>
    <name type="common">Lone star tick</name>
    <dbReference type="NCBI Taxonomy" id="6943"/>
    <lineage>
        <taxon>Eukaryota</taxon>
        <taxon>Metazoa</taxon>
        <taxon>Ecdysozoa</taxon>
        <taxon>Arthropoda</taxon>
        <taxon>Chelicerata</taxon>
        <taxon>Arachnida</taxon>
        <taxon>Acari</taxon>
        <taxon>Parasitiformes</taxon>
        <taxon>Ixodida</taxon>
        <taxon>Ixodoidea</taxon>
        <taxon>Ixodidae</taxon>
        <taxon>Amblyomminae</taxon>
        <taxon>Amblyomma</taxon>
    </lineage>
</organism>
<comment type="pathway">
    <text evidence="2">Protein modification; protein glycosylation.</text>
</comment>
<keyword evidence="11" id="KW-0325">Glycoprotein</keyword>
<dbReference type="Gene3D" id="3.40.50.11660">
    <property type="entry name" value="Glycosyl transferase family 10, C-terminal domain"/>
    <property type="match status" value="1"/>
</dbReference>
<keyword evidence="6 12" id="KW-0812">Transmembrane</keyword>
<dbReference type="InterPro" id="IPR038577">
    <property type="entry name" value="GT10-like_C_sf"/>
</dbReference>
<dbReference type="Pfam" id="PF00852">
    <property type="entry name" value="Glyco_transf_10"/>
    <property type="match status" value="1"/>
</dbReference>
<dbReference type="GO" id="GO:0008417">
    <property type="term" value="F:fucosyltransferase activity"/>
    <property type="evidence" value="ECO:0007669"/>
    <property type="project" value="InterPro"/>
</dbReference>
<reference evidence="17 19" key="1">
    <citation type="journal article" date="2023" name="Arcadia Sci">
        <title>De novo assembly of a long-read Amblyomma americanum tick genome.</title>
        <authorList>
            <person name="Chou S."/>
            <person name="Poskanzer K.E."/>
            <person name="Rollins M."/>
            <person name="Thuy-Boun P.S."/>
        </authorList>
    </citation>
    <scope>NUCLEOTIDE SEQUENCE [LARGE SCALE GENOMIC DNA]</scope>
    <source>
        <strain evidence="17">F_SG_1</strain>
        <tissue evidence="17">Salivary glands</tissue>
    </source>
</reference>
<feature type="signal peptide" evidence="14">
    <location>
        <begin position="1"/>
        <end position="21"/>
    </location>
</feature>
<accession>A0AAQ4EGK4</accession>
<sequence>MLFALTSAVAFYCLLLPSTRQEFLGEWFPWRHRPPTLGHIYPRILLWTPPEDNDWPPTEQRLFTECMTRPERKPCYITKYDVFLSVSDAVLFDASRIDPYKLPRRRHPDQTWVFSTLEGPPKPPSPAFRAISHLFNWTMSLRRDADVVAPYKNFTSYDEERVLPVNYLATAILRKPKTAALFVSGCEEPLRNNTDGIYVWDTPHSTENYLKHINHTLDVYIFSDCGRPLCNSRMDCIEMAAREFYFIFVLESSPCFDHPLELIYDSFAWDIVPVYFGQSSLGDVVPPGSVYDTTPERTSFHIVDKLNILRDNITEYLPYLTWKEVYYPTEVENPLCALCDALYRTPEAHSSHHKDVMEWWDHRQNCGYVYPSPGHPMIVVEYTQDGASVEPDEIADIPGRIRRTPPPPRPPVTTKYCCEYEDSSPKNEENSAGNAVEHPPHEML</sequence>
<dbReference type="InterPro" id="IPR031481">
    <property type="entry name" value="Glyco_tran_10_N"/>
</dbReference>
<evidence type="ECO:0000256" key="3">
    <source>
        <dbReference type="ARBA" id="ARBA00008919"/>
    </source>
</evidence>
<evidence type="ECO:0000256" key="2">
    <source>
        <dbReference type="ARBA" id="ARBA00004922"/>
    </source>
</evidence>
<evidence type="ECO:0000313" key="17">
    <source>
        <dbReference type="EMBL" id="KAK8773915.1"/>
    </source>
</evidence>
<evidence type="ECO:0000313" key="19">
    <source>
        <dbReference type="Proteomes" id="UP001321473"/>
    </source>
</evidence>
<comment type="subcellular location">
    <subcellularLocation>
        <location evidence="1 12">Golgi apparatus</location>
        <location evidence="1 12">Golgi stack membrane</location>
        <topology evidence="1 12">Single-pass type II membrane protein</topology>
    </subcellularLocation>
</comment>
<comment type="caution">
    <text evidence="17">The sequence shown here is derived from an EMBL/GenBank/DDBJ whole genome shotgun (WGS) entry which is preliminary data.</text>
</comment>
<dbReference type="Pfam" id="PF17039">
    <property type="entry name" value="Glyco_tran_10_N"/>
    <property type="match status" value="1"/>
</dbReference>
<evidence type="ECO:0000256" key="11">
    <source>
        <dbReference type="ARBA" id="ARBA00023180"/>
    </source>
</evidence>
<dbReference type="GO" id="GO:0032580">
    <property type="term" value="C:Golgi cisterna membrane"/>
    <property type="evidence" value="ECO:0007669"/>
    <property type="project" value="UniProtKB-SubCell"/>
</dbReference>
<name>A0AAQ4EGK4_AMBAM</name>
<dbReference type="PANTHER" id="PTHR48438:SF1">
    <property type="entry name" value="ALPHA-(1,3)-FUCOSYLTRANSFERASE C-RELATED"/>
    <property type="match status" value="1"/>
</dbReference>